<proteinExistence type="predicted"/>
<dbReference type="Proteomes" id="UP001217089">
    <property type="component" value="Unassembled WGS sequence"/>
</dbReference>
<organism evidence="2 3">
    <name type="scientific">Tegillarca granosa</name>
    <name type="common">Malaysian cockle</name>
    <name type="synonym">Anadara granosa</name>
    <dbReference type="NCBI Taxonomy" id="220873"/>
    <lineage>
        <taxon>Eukaryota</taxon>
        <taxon>Metazoa</taxon>
        <taxon>Spiralia</taxon>
        <taxon>Lophotrochozoa</taxon>
        <taxon>Mollusca</taxon>
        <taxon>Bivalvia</taxon>
        <taxon>Autobranchia</taxon>
        <taxon>Pteriomorphia</taxon>
        <taxon>Arcoida</taxon>
        <taxon>Arcoidea</taxon>
        <taxon>Arcidae</taxon>
        <taxon>Tegillarca</taxon>
    </lineage>
</organism>
<keyword evidence="3" id="KW-1185">Reference proteome</keyword>
<accession>A0ABQ9E8U2</accession>
<sequence length="117" mass="13994">MDIFTCFFFPTIRTLLSFIRLSFHFCNDIRFHRAWVRISVVTTNLFYLHFLLSFISVFISCSVQRSCKMLCYGVQSVDFISFPCMAWVQIPKMVTKVYSYYIFHENITFCIGLKQNY</sequence>
<name>A0ABQ9E8U2_TEGGR</name>
<evidence type="ECO:0000313" key="2">
    <source>
        <dbReference type="EMBL" id="KAJ8301732.1"/>
    </source>
</evidence>
<keyword evidence="1" id="KW-0472">Membrane</keyword>
<keyword evidence="1" id="KW-1133">Transmembrane helix</keyword>
<feature type="transmembrane region" description="Helical" evidence="1">
    <location>
        <begin position="35"/>
        <end position="59"/>
    </location>
</feature>
<comment type="caution">
    <text evidence="2">The sequence shown here is derived from an EMBL/GenBank/DDBJ whole genome shotgun (WGS) entry which is preliminary data.</text>
</comment>
<dbReference type="EMBL" id="JARBDR010000918">
    <property type="protein sequence ID" value="KAJ8301732.1"/>
    <property type="molecule type" value="Genomic_DNA"/>
</dbReference>
<gene>
    <name evidence="2" type="ORF">KUTeg_020719</name>
</gene>
<keyword evidence="1" id="KW-0812">Transmembrane</keyword>
<evidence type="ECO:0000256" key="1">
    <source>
        <dbReference type="SAM" id="Phobius"/>
    </source>
</evidence>
<protein>
    <submittedName>
        <fullName evidence="2">Uncharacterized protein</fullName>
    </submittedName>
</protein>
<evidence type="ECO:0000313" key="3">
    <source>
        <dbReference type="Proteomes" id="UP001217089"/>
    </source>
</evidence>
<reference evidence="2 3" key="1">
    <citation type="submission" date="2022-12" db="EMBL/GenBank/DDBJ databases">
        <title>Chromosome-level genome of Tegillarca granosa.</title>
        <authorList>
            <person name="Kim J."/>
        </authorList>
    </citation>
    <scope>NUCLEOTIDE SEQUENCE [LARGE SCALE GENOMIC DNA]</scope>
    <source>
        <strain evidence="2">Teg-2019</strain>
        <tissue evidence="2">Adductor muscle</tissue>
    </source>
</reference>